<dbReference type="Pfam" id="PF00268">
    <property type="entry name" value="Ribonuc_red_sm"/>
    <property type="match status" value="1"/>
</dbReference>
<evidence type="ECO:0000256" key="12">
    <source>
        <dbReference type="ARBA" id="ARBA00040401"/>
    </source>
</evidence>
<comment type="cofactor">
    <cofactor evidence="1">
        <name>Fe cation</name>
        <dbReference type="ChEBI" id="CHEBI:24875"/>
    </cofactor>
</comment>
<dbReference type="EC" id="1.17.4.1" evidence="4"/>
<evidence type="ECO:0000256" key="10">
    <source>
        <dbReference type="ARBA" id="ARBA00023116"/>
    </source>
</evidence>
<evidence type="ECO:0000256" key="11">
    <source>
        <dbReference type="ARBA" id="ARBA00030749"/>
    </source>
</evidence>
<dbReference type="InterPro" id="IPR033909">
    <property type="entry name" value="RNR_small"/>
</dbReference>
<evidence type="ECO:0000256" key="2">
    <source>
        <dbReference type="ARBA" id="ARBA00004496"/>
    </source>
</evidence>
<dbReference type="InterPro" id="IPR030475">
    <property type="entry name" value="RNR_small_AS"/>
</dbReference>
<keyword evidence="9" id="KW-0408">Iron</keyword>
<dbReference type="PANTHER" id="PTHR23409:SF20">
    <property type="entry name" value="RIBONUCLEOSIDE-DIPHOSPHATE REDUCTASE SUBUNIT M2"/>
    <property type="match status" value="1"/>
</dbReference>
<reference evidence="15 16" key="1">
    <citation type="submission" date="2019-09" db="EMBL/GenBank/DDBJ databases">
        <title>Bird 10,000 Genomes (B10K) Project - Family phase.</title>
        <authorList>
            <person name="Zhang G."/>
        </authorList>
    </citation>
    <scope>NUCLEOTIDE SEQUENCE [LARGE SCALE GENOMIC DNA]</scope>
    <source>
        <strain evidence="15">B10K-DU-005-78</strain>
        <tissue evidence="15">Mixed tissue sample</tissue>
    </source>
</reference>
<keyword evidence="7" id="KW-0479">Metal-binding</keyword>
<keyword evidence="6" id="KW-0597">Phosphoprotein</keyword>
<dbReference type="AlphaFoldDB" id="A0A7L0GML1"/>
<comment type="caution">
    <text evidence="15">The sequence shown here is derived from an EMBL/GenBank/DDBJ whole genome shotgun (WGS) entry which is preliminary data.</text>
</comment>
<accession>A0A7L0GML1</accession>
<evidence type="ECO:0000256" key="4">
    <source>
        <dbReference type="ARBA" id="ARBA00012274"/>
    </source>
</evidence>
<evidence type="ECO:0000256" key="3">
    <source>
        <dbReference type="ARBA" id="ARBA00009303"/>
    </source>
</evidence>
<dbReference type="CDD" id="cd01049">
    <property type="entry name" value="RNRR2"/>
    <property type="match status" value="1"/>
</dbReference>
<comment type="subcellular location">
    <subcellularLocation>
        <location evidence="2">Cytoplasm</location>
    </subcellularLocation>
</comment>
<feature type="compositionally biased region" description="Low complexity" evidence="14">
    <location>
        <begin position="48"/>
        <end position="61"/>
    </location>
</feature>
<evidence type="ECO:0000256" key="6">
    <source>
        <dbReference type="ARBA" id="ARBA00022553"/>
    </source>
</evidence>
<dbReference type="InterPro" id="IPR012348">
    <property type="entry name" value="RNR-like"/>
</dbReference>
<gene>
    <name evidence="15" type="primary">Rrm2</name>
    <name evidence="15" type="ORF">HERCAC_R06783</name>
</gene>
<evidence type="ECO:0000256" key="9">
    <source>
        <dbReference type="ARBA" id="ARBA00023004"/>
    </source>
</evidence>
<keyword evidence="8" id="KW-0560">Oxidoreductase</keyword>
<dbReference type="GO" id="GO:0005829">
    <property type="term" value="C:cytosol"/>
    <property type="evidence" value="ECO:0007669"/>
    <property type="project" value="TreeGrafter"/>
</dbReference>
<dbReference type="PANTHER" id="PTHR23409">
    <property type="entry name" value="RIBONUCLEOSIDE-DIPHOSPHATE REDUCTASE SMALL CHAIN"/>
    <property type="match status" value="1"/>
</dbReference>
<protein>
    <recommendedName>
        <fullName evidence="12">Ribonucleoside-diphosphate reductase subunit M2</fullName>
        <ecNumber evidence="4">1.17.4.1</ecNumber>
    </recommendedName>
    <alternativeName>
        <fullName evidence="13">Ribonucleotide reductase small chain</fullName>
    </alternativeName>
    <alternativeName>
        <fullName evidence="11">Ribonucleotide reductase small subunit</fullName>
    </alternativeName>
</protein>
<evidence type="ECO:0000256" key="5">
    <source>
        <dbReference type="ARBA" id="ARBA00022490"/>
    </source>
</evidence>
<feature type="region of interest" description="Disordered" evidence="14">
    <location>
        <begin position="1"/>
        <end position="61"/>
    </location>
</feature>
<evidence type="ECO:0000256" key="8">
    <source>
        <dbReference type="ARBA" id="ARBA00023002"/>
    </source>
</evidence>
<dbReference type="Proteomes" id="UP000555649">
    <property type="component" value="Unassembled WGS sequence"/>
</dbReference>
<dbReference type="SUPFAM" id="SSF47240">
    <property type="entry name" value="Ferritin-like"/>
    <property type="match status" value="1"/>
</dbReference>
<organism evidence="15 16">
    <name type="scientific">Herpetotheres cachinnans</name>
    <name type="common">Laughing falcon</name>
    <name type="synonym">Falco cachinnans</name>
    <dbReference type="NCBI Taxonomy" id="56343"/>
    <lineage>
        <taxon>Eukaryota</taxon>
        <taxon>Metazoa</taxon>
        <taxon>Chordata</taxon>
        <taxon>Craniata</taxon>
        <taxon>Vertebrata</taxon>
        <taxon>Euteleostomi</taxon>
        <taxon>Archelosauria</taxon>
        <taxon>Archosauria</taxon>
        <taxon>Dinosauria</taxon>
        <taxon>Saurischia</taxon>
        <taxon>Theropoda</taxon>
        <taxon>Coelurosauria</taxon>
        <taxon>Aves</taxon>
        <taxon>Neognathae</taxon>
        <taxon>Neoaves</taxon>
        <taxon>Telluraves</taxon>
        <taxon>Australaves</taxon>
        <taxon>Falconiformes</taxon>
        <taxon>Falconidae</taxon>
        <taxon>Herpetotheres</taxon>
    </lineage>
</organism>
<evidence type="ECO:0000256" key="14">
    <source>
        <dbReference type="SAM" id="MobiDB-lite"/>
    </source>
</evidence>
<keyword evidence="10" id="KW-0215">Deoxyribonucleotide synthesis</keyword>
<dbReference type="InterPro" id="IPR009078">
    <property type="entry name" value="Ferritin-like_SF"/>
</dbReference>
<sequence length="417" mass="47672">MLSARVPLAARHDQPRLSPVKSLSPMKSLALSDKENTVSARPPPALPAPERSSALTLPLSPQPPVLSSARVLASRAARRILQEGDGKPGPRGAEEEEEPLLRDNPRRFVVFPIQYHDIWQMYKKAEASFWTAEEVDLSKDIQHWESLKPEEKYFISHVLAFFAASDGIVNENLVERFSQEVQITEARCFYGFQIAMENIHSEMYSLLIDTYIKDSKEREFLFNAIETLPCVKKKADWAMRWIGDKKATYGERVVAFAAVEGIFFSGSFASIFWLKKRGLMPGLTFSNELISRDEGLHCDFACLMFKHLIHKPSEDRVKEIIMNAVLIEQEFLTEALPVKLIGMNCTLMKQYIEFVADRLMLELGFNKIYKAENPFDFMENISLEGKTNFFEKRVGEYQRMGVMSKPTDNSFTLDAEF</sequence>
<evidence type="ECO:0000256" key="7">
    <source>
        <dbReference type="ARBA" id="ARBA00022723"/>
    </source>
</evidence>
<feature type="region of interest" description="Disordered" evidence="14">
    <location>
        <begin position="80"/>
        <end position="99"/>
    </location>
</feature>
<feature type="non-terminal residue" evidence="15">
    <location>
        <position position="417"/>
    </location>
</feature>
<keyword evidence="16" id="KW-1185">Reference proteome</keyword>
<evidence type="ECO:0000256" key="13">
    <source>
        <dbReference type="ARBA" id="ARBA00042512"/>
    </source>
</evidence>
<evidence type="ECO:0000313" key="16">
    <source>
        <dbReference type="Proteomes" id="UP000555649"/>
    </source>
</evidence>
<comment type="similarity">
    <text evidence="3">Belongs to the ribonucleoside diphosphate reductase small chain family.</text>
</comment>
<dbReference type="EMBL" id="VXAJ01000220">
    <property type="protein sequence ID" value="NXK08043.1"/>
    <property type="molecule type" value="Genomic_DNA"/>
</dbReference>
<name>A0A7L0GML1_HERCA</name>
<keyword evidence="5" id="KW-0963">Cytoplasm</keyword>
<evidence type="ECO:0000313" key="15">
    <source>
        <dbReference type="EMBL" id="NXK08043.1"/>
    </source>
</evidence>
<dbReference type="Gene3D" id="1.10.620.20">
    <property type="entry name" value="Ribonucleotide Reductase, subunit A"/>
    <property type="match status" value="1"/>
</dbReference>
<dbReference type="FunFam" id="1.10.620.20:FF:000004">
    <property type="entry name" value="Ribonucleoside-diphosphate reductase subunit M2 B"/>
    <property type="match status" value="1"/>
</dbReference>
<evidence type="ECO:0000256" key="1">
    <source>
        <dbReference type="ARBA" id="ARBA00001962"/>
    </source>
</evidence>
<dbReference type="GO" id="GO:0009263">
    <property type="term" value="P:deoxyribonucleotide biosynthetic process"/>
    <property type="evidence" value="ECO:0007669"/>
    <property type="project" value="UniProtKB-KW"/>
</dbReference>
<dbReference type="GO" id="GO:0004748">
    <property type="term" value="F:ribonucleoside-diphosphate reductase activity, thioredoxin disulfide as acceptor"/>
    <property type="evidence" value="ECO:0007669"/>
    <property type="project" value="UniProtKB-EC"/>
</dbReference>
<proteinExistence type="inferred from homology"/>
<feature type="non-terminal residue" evidence="15">
    <location>
        <position position="1"/>
    </location>
</feature>
<dbReference type="PROSITE" id="PS00368">
    <property type="entry name" value="RIBORED_SMALL"/>
    <property type="match status" value="1"/>
</dbReference>
<dbReference type="GO" id="GO:0046872">
    <property type="term" value="F:metal ion binding"/>
    <property type="evidence" value="ECO:0007669"/>
    <property type="project" value="UniProtKB-KW"/>
</dbReference>
<dbReference type="InterPro" id="IPR000358">
    <property type="entry name" value="RNR_small_fam"/>
</dbReference>